<organism evidence="14 15">
    <name type="scientific">Tumidithrix elongata BACA0141</name>
    <dbReference type="NCBI Taxonomy" id="2716417"/>
    <lineage>
        <taxon>Bacteria</taxon>
        <taxon>Bacillati</taxon>
        <taxon>Cyanobacteriota</taxon>
        <taxon>Cyanophyceae</taxon>
        <taxon>Pseudanabaenales</taxon>
        <taxon>Pseudanabaenaceae</taxon>
        <taxon>Tumidithrix</taxon>
        <taxon>Tumidithrix elongata</taxon>
    </lineage>
</organism>
<dbReference type="InterPro" id="IPR027417">
    <property type="entry name" value="P-loop_NTPase"/>
</dbReference>
<evidence type="ECO:0000256" key="10">
    <source>
        <dbReference type="ARBA" id="ARBA00049244"/>
    </source>
</evidence>
<dbReference type="Pfam" id="PF22608">
    <property type="entry name" value="DNAX_ATPase_lid"/>
    <property type="match status" value="1"/>
</dbReference>
<evidence type="ECO:0000256" key="3">
    <source>
        <dbReference type="ARBA" id="ARBA00022695"/>
    </source>
</evidence>
<dbReference type="InterPro" id="IPR012763">
    <property type="entry name" value="DNA_pol_III_sug/sutau_N"/>
</dbReference>
<comment type="function">
    <text evidence="11">DNA polymerase III is a complex, multichain enzyme responsible for most of the replicative synthesis in bacteria. This DNA polymerase also exhibits 3' to 5' exonuclease activity.</text>
</comment>
<proteinExistence type="inferred from homology"/>
<dbReference type="FunFam" id="1.10.8.60:FF:000013">
    <property type="entry name" value="DNA polymerase III subunit gamma/tau"/>
    <property type="match status" value="1"/>
</dbReference>
<keyword evidence="15" id="KW-1185">Reference proteome</keyword>
<dbReference type="GO" id="GO:0046872">
    <property type="term" value="F:metal ion binding"/>
    <property type="evidence" value="ECO:0007669"/>
    <property type="project" value="UniProtKB-KW"/>
</dbReference>
<name>A0AAW9PVE6_9CYAN</name>
<dbReference type="InterPro" id="IPR022754">
    <property type="entry name" value="DNA_pol_III_gamma-3"/>
</dbReference>
<gene>
    <name evidence="11" type="primary">dnaX</name>
    <name evidence="14" type="ORF">V2H45_16375</name>
</gene>
<dbReference type="InterPro" id="IPR003593">
    <property type="entry name" value="AAA+_ATPase"/>
</dbReference>
<keyword evidence="3 11" id="KW-0548">Nucleotidyltransferase</keyword>
<sequence>MQDSCSFLLSRSLMSTYEPLHHKYRPQTFADLVGQEAIATTLTNAIKTERIAPAYLLTGARGTGKTSTARIIAKSLNCIRYDAPTPTPCGTCSMCREITTGRSLDITEIDAASNTGVDNIREIIERAQFAPVQARYKVYAIDECHMLSTAAFNALLKTLEEPPNRVVFILATTDPQRVLPTIISRCQRFDFRRIPLDDIVSHLGKIAQNEKIEINPEALLLVAQISQGGLRDAESLLDQLSLIEGEITPEAVWDLVGSVPERDLLSLLEAIASDSPTQIIDFVRQIMDRGREPLIVLQSLAGSYRDLLIAKTASDRNDLVALTRPSWERLKHLAQALSLPAILEGQKHLRSAEVQVKNSTQPRLWLEVTLMGLLPSAIAPPSQTYPPVNSQVNFQANTVPATPIHSKSQLPAAVATTPAVVTPANNAPPAVTPARSPASEFAPVQITEVIEPKQVEQIPVLPPPEPIAEKSFTREEDAPKPEPQTQEPPVSVFALDLETSWAQILGHLESISRVAKEVLAQQGKLLEVNQAIVKVGITRNNIRHVKPKMHEVEQCCRKVFGNSVKLEIEAIDSLSTANVVGSPTALTPVQFTAPAAKVSVQEPTQQPLRHAPAFPNPSPTQQAPSSQASPTSDRPPTHAQNQVQNPVQPQAEIPRSAPAVPSINQATIPTANNSAPISNSPEASTISPAKNMFISPSDEDIAIRRIADIFNGQIISLEEEGTEE</sequence>
<protein>
    <recommendedName>
        <fullName evidence="11">DNA polymerase III subunit gamma/tau</fullName>
        <ecNumber evidence="11">2.7.7.7</ecNumber>
    </recommendedName>
</protein>
<comment type="catalytic activity">
    <reaction evidence="10 11">
        <text>DNA(n) + a 2'-deoxyribonucleoside 5'-triphosphate = DNA(n+1) + diphosphate</text>
        <dbReference type="Rhea" id="RHEA:22508"/>
        <dbReference type="Rhea" id="RHEA-COMP:17339"/>
        <dbReference type="Rhea" id="RHEA-COMP:17340"/>
        <dbReference type="ChEBI" id="CHEBI:33019"/>
        <dbReference type="ChEBI" id="CHEBI:61560"/>
        <dbReference type="ChEBI" id="CHEBI:173112"/>
        <dbReference type="EC" id="2.7.7.7"/>
    </reaction>
</comment>
<dbReference type="GO" id="GO:0006261">
    <property type="term" value="P:DNA-templated DNA replication"/>
    <property type="evidence" value="ECO:0007669"/>
    <property type="project" value="TreeGrafter"/>
</dbReference>
<keyword evidence="4 11" id="KW-0235">DNA replication</keyword>
<dbReference type="CDD" id="cd18137">
    <property type="entry name" value="HLD_clamp_pol_III_gamma_tau"/>
    <property type="match status" value="1"/>
</dbReference>
<feature type="region of interest" description="Disordered" evidence="12">
    <location>
        <begin position="597"/>
        <end position="650"/>
    </location>
</feature>
<evidence type="ECO:0000313" key="14">
    <source>
        <dbReference type="EMBL" id="MEE3718317.1"/>
    </source>
</evidence>
<dbReference type="GO" id="GO:0009360">
    <property type="term" value="C:DNA polymerase III complex"/>
    <property type="evidence" value="ECO:0007669"/>
    <property type="project" value="InterPro"/>
</dbReference>
<evidence type="ECO:0000256" key="11">
    <source>
        <dbReference type="RuleBase" id="RU364063"/>
    </source>
</evidence>
<keyword evidence="7" id="KW-0862">Zinc</keyword>
<evidence type="ECO:0000256" key="6">
    <source>
        <dbReference type="ARBA" id="ARBA00022741"/>
    </source>
</evidence>
<evidence type="ECO:0000256" key="2">
    <source>
        <dbReference type="ARBA" id="ARBA00022679"/>
    </source>
</evidence>
<dbReference type="SMART" id="SM00382">
    <property type="entry name" value="AAA"/>
    <property type="match status" value="1"/>
</dbReference>
<dbReference type="AlphaFoldDB" id="A0AAW9PVE6"/>
<dbReference type="NCBIfam" id="NF004046">
    <property type="entry name" value="PRK05563.1"/>
    <property type="match status" value="1"/>
</dbReference>
<dbReference type="Pfam" id="PF13177">
    <property type="entry name" value="DNA_pol3_delta2"/>
    <property type="match status" value="1"/>
</dbReference>
<evidence type="ECO:0000259" key="13">
    <source>
        <dbReference type="SMART" id="SM00382"/>
    </source>
</evidence>
<comment type="similarity">
    <text evidence="1 11">Belongs to the DnaX/STICHEL family.</text>
</comment>
<dbReference type="SUPFAM" id="SSF48019">
    <property type="entry name" value="post-AAA+ oligomerization domain-like"/>
    <property type="match status" value="1"/>
</dbReference>
<evidence type="ECO:0000256" key="1">
    <source>
        <dbReference type="ARBA" id="ARBA00006360"/>
    </source>
</evidence>
<dbReference type="PANTHER" id="PTHR11669:SF0">
    <property type="entry name" value="PROTEIN STICHEL-LIKE 2"/>
    <property type="match status" value="1"/>
</dbReference>
<dbReference type="InterPro" id="IPR008921">
    <property type="entry name" value="DNA_pol3_clamp-load_cplx_C"/>
</dbReference>
<dbReference type="Gene3D" id="1.20.272.10">
    <property type="match status" value="1"/>
</dbReference>
<dbReference type="GO" id="GO:0005524">
    <property type="term" value="F:ATP binding"/>
    <property type="evidence" value="ECO:0007669"/>
    <property type="project" value="UniProtKB-KW"/>
</dbReference>
<evidence type="ECO:0000256" key="4">
    <source>
        <dbReference type="ARBA" id="ARBA00022705"/>
    </source>
</evidence>
<dbReference type="GO" id="GO:0003677">
    <property type="term" value="F:DNA binding"/>
    <property type="evidence" value="ECO:0007669"/>
    <property type="project" value="InterPro"/>
</dbReference>
<dbReference type="SUPFAM" id="SSF52540">
    <property type="entry name" value="P-loop containing nucleoside triphosphate hydrolases"/>
    <property type="match status" value="1"/>
</dbReference>
<keyword evidence="9 11" id="KW-0239">DNA-directed DNA polymerase</keyword>
<dbReference type="PANTHER" id="PTHR11669">
    <property type="entry name" value="REPLICATION FACTOR C / DNA POLYMERASE III GAMMA-TAU SUBUNIT"/>
    <property type="match status" value="1"/>
</dbReference>
<feature type="compositionally biased region" description="Low complexity" evidence="12">
    <location>
        <begin position="619"/>
        <end position="632"/>
    </location>
</feature>
<dbReference type="Gene3D" id="1.10.8.60">
    <property type="match status" value="1"/>
</dbReference>
<evidence type="ECO:0000256" key="8">
    <source>
        <dbReference type="ARBA" id="ARBA00022840"/>
    </source>
</evidence>
<dbReference type="EC" id="2.7.7.7" evidence="11"/>
<comment type="subunit">
    <text evidence="11">DNA polymerase III contains a core (composed of alpha, epsilon and theta chains) that associates with a tau subunit. This core dimerizes to form the POLIII' complex. PolIII' associates with the gamma complex (composed of gamma, delta, delta', psi and chi chains) and with the beta chain to form the complete DNA polymerase III complex.</text>
</comment>
<evidence type="ECO:0000256" key="12">
    <source>
        <dbReference type="SAM" id="MobiDB-lite"/>
    </source>
</evidence>
<comment type="caution">
    <text evidence="14">The sequence shown here is derived from an EMBL/GenBank/DDBJ whole genome shotgun (WGS) entry which is preliminary data.</text>
</comment>
<dbReference type="CDD" id="cd00009">
    <property type="entry name" value="AAA"/>
    <property type="match status" value="1"/>
</dbReference>
<evidence type="ECO:0000256" key="7">
    <source>
        <dbReference type="ARBA" id="ARBA00022833"/>
    </source>
</evidence>
<dbReference type="NCBIfam" id="TIGR01128">
    <property type="entry name" value="holA"/>
    <property type="match status" value="1"/>
</dbReference>
<keyword evidence="2 11" id="KW-0808">Transferase</keyword>
<keyword evidence="8 11" id="KW-0067">ATP-binding</keyword>
<dbReference type="FunFam" id="3.40.50.300:FF:000014">
    <property type="entry name" value="DNA polymerase III subunit gamma/tau"/>
    <property type="match status" value="1"/>
</dbReference>
<dbReference type="NCBIfam" id="NF011510">
    <property type="entry name" value="PRK14948.1"/>
    <property type="match status" value="1"/>
</dbReference>
<accession>A0AAW9PVE6</accession>
<dbReference type="InterPro" id="IPR045085">
    <property type="entry name" value="HLD_clamp_pol_III_gamma_tau"/>
</dbReference>
<dbReference type="Proteomes" id="UP001333818">
    <property type="component" value="Unassembled WGS sequence"/>
</dbReference>
<dbReference type="EMBL" id="JAZBJZ010000072">
    <property type="protein sequence ID" value="MEE3718317.1"/>
    <property type="molecule type" value="Genomic_DNA"/>
</dbReference>
<dbReference type="NCBIfam" id="TIGR02397">
    <property type="entry name" value="dnaX_nterm"/>
    <property type="match status" value="1"/>
</dbReference>
<dbReference type="Pfam" id="PF12169">
    <property type="entry name" value="DNA_pol3_gamma3"/>
    <property type="match status" value="1"/>
</dbReference>
<dbReference type="InterPro" id="IPR005790">
    <property type="entry name" value="DNA_polIII_delta"/>
</dbReference>
<reference evidence="14" key="1">
    <citation type="submission" date="2024-01" db="EMBL/GenBank/DDBJ databases">
        <title>Bank of Algae and Cyanobacteria of the Azores (BACA) strain genomes.</title>
        <authorList>
            <person name="Luz R."/>
            <person name="Cordeiro R."/>
            <person name="Fonseca A."/>
            <person name="Goncalves V."/>
        </authorList>
    </citation>
    <scope>NUCLEOTIDE SEQUENCE</scope>
    <source>
        <strain evidence="14">BACA0141</strain>
    </source>
</reference>
<keyword evidence="6 11" id="KW-0547">Nucleotide-binding</keyword>
<feature type="domain" description="AAA+ ATPase" evidence="13">
    <location>
        <begin position="51"/>
        <end position="195"/>
    </location>
</feature>
<keyword evidence="5" id="KW-0479">Metal-binding</keyword>
<dbReference type="InterPro" id="IPR050238">
    <property type="entry name" value="DNA_Rep/Repair_Clamp_Loader"/>
</dbReference>
<evidence type="ECO:0000313" key="15">
    <source>
        <dbReference type="Proteomes" id="UP001333818"/>
    </source>
</evidence>
<evidence type="ECO:0000256" key="5">
    <source>
        <dbReference type="ARBA" id="ARBA00022723"/>
    </source>
</evidence>
<dbReference type="GO" id="GO:0003887">
    <property type="term" value="F:DNA-directed DNA polymerase activity"/>
    <property type="evidence" value="ECO:0007669"/>
    <property type="project" value="UniProtKB-KW"/>
</dbReference>
<feature type="compositionally biased region" description="Low complexity" evidence="12">
    <location>
        <begin position="639"/>
        <end position="650"/>
    </location>
</feature>
<dbReference type="Gene3D" id="3.40.50.300">
    <property type="entry name" value="P-loop containing nucleotide triphosphate hydrolases"/>
    <property type="match status" value="1"/>
</dbReference>
<evidence type="ECO:0000256" key="9">
    <source>
        <dbReference type="ARBA" id="ARBA00022932"/>
    </source>
</evidence>